<dbReference type="InterPro" id="IPR003661">
    <property type="entry name" value="HisK_dim/P_dom"/>
</dbReference>
<evidence type="ECO:0000256" key="3">
    <source>
        <dbReference type="ARBA" id="ARBA00012438"/>
    </source>
</evidence>
<accession>A0A2P2E7J4</accession>
<dbReference type="InterPro" id="IPR005467">
    <property type="entry name" value="His_kinase_dom"/>
</dbReference>
<dbReference type="GO" id="GO:0016020">
    <property type="term" value="C:membrane"/>
    <property type="evidence" value="ECO:0007669"/>
    <property type="project" value="UniProtKB-SubCell"/>
</dbReference>
<dbReference type="SMART" id="SM00388">
    <property type="entry name" value="HisKA"/>
    <property type="match status" value="1"/>
</dbReference>
<dbReference type="CDD" id="cd16922">
    <property type="entry name" value="HATPase_EvgS-ArcB-TorS-like"/>
    <property type="match status" value="1"/>
</dbReference>
<dbReference type="GO" id="GO:0000155">
    <property type="term" value="F:phosphorelay sensor kinase activity"/>
    <property type="evidence" value="ECO:0007669"/>
    <property type="project" value="InterPro"/>
</dbReference>
<keyword evidence="5 11" id="KW-0808">Transferase</keyword>
<evidence type="ECO:0000313" key="11">
    <source>
        <dbReference type="EMBL" id="GBF57031.1"/>
    </source>
</evidence>
<evidence type="ECO:0000313" key="12">
    <source>
        <dbReference type="Proteomes" id="UP000245086"/>
    </source>
</evidence>
<feature type="domain" description="HAMP" evidence="10">
    <location>
        <begin position="310"/>
        <end position="363"/>
    </location>
</feature>
<dbReference type="EMBL" id="BFBR01000002">
    <property type="protein sequence ID" value="GBF57031.1"/>
    <property type="molecule type" value="Genomic_DNA"/>
</dbReference>
<evidence type="ECO:0000256" key="4">
    <source>
        <dbReference type="ARBA" id="ARBA00022553"/>
    </source>
</evidence>
<name>A0A2P2E7J4_9PROT</name>
<proteinExistence type="predicted"/>
<evidence type="ECO:0000256" key="7">
    <source>
        <dbReference type="ARBA" id="ARBA00023012"/>
    </source>
</evidence>
<evidence type="ECO:0000256" key="2">
    <source>
        <dbReference type="ARBA" id="ARBA00004370"/>
    </source>
</evidence>
<comment type="subcellular location">
    <subcellularLocation>
        <location evidence="2">Membrane</location>
    </subcellularLocation>
</comment>
<evidence type="ECO:0000256" key="8">
    <source>
        <dbReference type="SAM" id="Phobius"/>
    </source>
</evidence>
<dbReference type="InterPro" id="IPR003660">
    <property type="entry name" value="HAMP_dom"/>
</dbReference>
<dbReference type="InterPro" id="IPR036890">
    <property type="entry name" value="HATPase_C_sf"/>
</dbReference>
<evidence type="ECO:0000259" key="10">
    <source>
        <dbReference type="PROSITE" id="PS50885"/>
    </source>
</evidence>
<dbReference type="Gene3D" id="3.30.565.10">
    <property type="entry name" value="Histidine kinase-like ATPase, C-terminal domain"/>
    <property type="match status" value="1"/>
</dbReference>
<dbReference type="PROSITE" id="PS50109">
    <property type="entry name" value="HIS_KIN"/>
    <property type="match status" value="1"/>
</dbReference>
<feature type="transmembrane region" description="Helical" evidence="8">
    <location>
        <begin position="290"/>
        <end position="308"/>
    </location>
</feature>
<dbReference type="SMART" id="SM00387">
    <property type="entry name" value="HATPase_c"/>
    <property type="match status" value="1"/>
</dbReference>
<evidence type="ECO:0000256" key="6">
    <source>
        <dbReference type="ARBA" id="ARBA00022777"/>
    </source>
</evidence>
<dbReference type="CDD" id="cd06225">
    <property type="entry name" value="HAMP"/>
    <property type="match status" value="1"/>
</dbReference>
<dbReference type="Pfam" id="PF00672">
    <property type="entry name" value="HAMP"/>
    <property type="match status" value="1"/>
</dbReference>
<sequence>MVAVAAFLAPIALLLALFVQEQQKAIDFARAEIRGVNMAKAIHEAGLSLSEAIYQSETTGALTSQLFSAVTDLKRAQAQYGQSFGTEALVDQVSADLLQISASGRADIGPVNTIRTKLRSLNVQVGDASNLILDPELDSYYLMDLLIVRFPETSAILNAKAAALGFFKSADKSQVTTDGHELLRLGGGYRVAISQLEDSAASALRHSHNSARLGIFQNEFAETIRTLDRLDIYTRRLSDQDEPFNNQVAVALEWQARKQLHDVTMIAADELKELLEARIVRLETARNRSLLATLVLFGVALVFVFAFLRRRVTQPLTILTQTADQFAAGDLSAATPLQDRADEVGALARAFERLRLEAMGRIEAESERARAVAANKAKSAFLAMMSHEFRTPLNAVIGYAEILEEDLQGKNLEQSRNDAARIRSAGTHLLGVINQVLDLSKIEAGSMETEAIAYSPAEILQEVGDTIRPILEARGNVLALQAAPIEEAWGDPTRLRQCLYNLAANAAKFTDHGVVSLSVHKRDQVLVFQVKDTGIGMSADQIDRIFEPFVQGDDSTTRKFGGTGLGLAITRKLARLMGGDVSVTSQEHVGSSFELTILHRMPHGDEARTPAEKPPTLTDGADDYGLDLVDVA</sequence>
<dbReference type="PRINTS" id="PR00344">
    <property type="entry name" value="BCTRLSENSOR"/>
</dbReference>
<keyword evidence="4" id="KW-0597">Phosphoprotein</keyword>
<keyword evidence="12" id="KW-1185">Reference proteome</keyword>
<feature type="domain" description="Histidine kinase" evidence="9">
    <location>
        <begin position="384"/>
        <end position="601"/>
    </location>
</feature>
<dbReference type="PROSITE" id="PS50885">
    <property type="entry name" value="HAMP"/>
    <property type="match status" value="1"/>
</dbReference>
<evidence type="ECO:0000256" key="5">
    <source>
        <dbReference type="ARBA" id="ARBA00022679"/>
    </source>
</evidence>
<dbReference type="Gene3D" id="1.10.287.130">
    <property type="match status" value="1"/>
</dbReference>
<reference evidence="11 12" key="1">
    <citation type="journal article" date="2018" name="Genome Announc.">
        <title>Draft Genome Sequence of "Candidatus Phycosocius bacilliformis," an Alphaproteobacterial Ectosymbiont of the Hydrocarbon-Producing Green Alga Botryococcus braunii.</title>
        <authorList>
            <person name="Tanabe Y."/>
            <person name="Yamaguchi H."/>
            <person name="Watanabe M.M."/>
        </authorList>
    </citation>
    <scope>NUCLEOTIDE SEQUENCE [LARGE SCALE GENOMIC DNA]</scope>
    <source>
        <strain evidence="11 12">BOTRYCO-2</strain>
    </source>
</reference>
<dbReference type="PANTHER" id="PTHR43047:SF64">
    <property type="entry name" value="HISTIDINE KINASE CONTAINING CHEY-HOMOLOGOUS RECEIVER DOMAIN AND PAS DOMAIN-RELATED"/>
    <property type="match status" value="1"/>
</dbReference>
<keyword evidence="8" id="KW-0472">Membrane</keyword>
<dbReference type="Pfam" id="PF02518">
    <property type="entry name" value="HATPase_c"/>
    <property type="match status" value="1"/>
</dbReference>
<dbReference type="SUPFAM" id="SSF55874">
    <property type="entry name" value="ATPase domain of HSP90 chaperone/DNA topoisomerase II/histidine kinase"/>
    <property type="match status" value="1"/>
</dbReference>
<dbReference type="InterPro" id="IPR004358">
    <property type="entry name" value="Sig_transdc_His_kin-like_C"/>
</dbReference>
<evidence type="ECO:0000259" key="9">
    <source>
        <dbReference type="PROSITE" id="PS50109"/>
    </source>
</evidence>
<dbReference type="FunFam" id="3.30.565.10:FF:000010">
    <property type="entry name" value="Sensor histidine kinase RcsC"/>
    <property type="match status" value="1"/>
</dbReference>
<dbReference type="Pfam" id="PF00512">
    <property type="entry name" value="HisKA"/>
    <property type="match status" value="1"/>
</dbReference>
<dbReference type="PANTHER" id="PTHR43047">
    <property type="entry name" value="TWO-COMPONENT HISTIDINE PROTEIN KINASE"/>
    <property type="match status" value="1"/>
</dbReference>
<dbReference type="SUPFAM" id="SSF47384">
    <property type="entry name" value="Homodimeric domain of signal transducing histidine kinase"/>
    <property type="match status" value="1"/>
</dbReference>
<comment type="caution">
    <text evidence="11">The sequence shown here is derived from an EMBL/GenBank/DDBJ whole genome shotgun (WGS) entry which is preliminary data.</text>
</comment>
<keyword evidence="8" id="KW-1133">Transmembrane helix</keyword>
<dbReference type="EC" id="2.7.13.3" evidence="3"/>
<dbReference type="SMART" id="SM00304">
    <property type="entry name" value="HAMP"/>
    <property type="match status" value="1"/>
</dbReference>
<keyword evidence="8" id="KW-0812">Transmembrane</keyword>
<keyword evidence="6 11" id="KW-0418">Kinase</keyword>
<dbReference type="Gene3D" id="6.10.340.10">
    <property type="match status" value="1"/>
</dbReference>
<dbReference type="InterPro" id="IPR036097">
    <property type="entry name" value="HisK_dim/P_sf"/>
</dbReference>
<evidence type="ECO:0000256" key="1">
    <source>
        <dbReference type="ARBA" id="ARBA00000085"/>
    </source>
</evidence>
<dbReference type="CDD" id="cd00082">
    <property type="entry name" value="HisKA"/>
    <property type="match status" value="1"/>
</dbReference>
<dbReference type="SUPFAM" id="SSF158472">
    <property type="entry name" value="HAMP domain-like"/>
    <property type="match status" value="1"/>
</dbReference>
<comment type="catalytic activity">
    <reaction evidence="1">
        <text>ATP + protein L-histidine = ADP + protein N-phospho-L-histidine.</text>
        <dbReference type="EC" id="2.7.13.3"/>
    </reaction>
</comment>
<protein>
    <recommendedName>
        <fullName evidence="3">histidine kinase</fullName>
        <ecNumber evidence="3">2.7.13.3</ecNumber>
    </recommendedName>
</protein>
<keyword evidence="7" id="KW-0902">Two-component regulatory system</keyword>
<dbReference type="Proteomes" id="UP000245086">
    <property type="component" value="Unassembled WGS sequence"/>
</dbReference>
<organism evidence="11 12">
    <name type="scientific">Candidatus Phycosocius bacilliformis</name>
    <dbReference type="NCBI Taxonomy" id="1445552"/>
    <lineage>
        <taxon>Bacteria</taxon>
        <taxon>Pseudomonadati</taxon>
        <taxon>Pseudomonadota</taxon>
        <taxon>Alphaproteobacteria</taxon>
        <taxon>Caulobacterales</taxon>
        <taxon>Caulobacterales incertae sedis</taxon>
        <taxon>Candidatus Phycosocius</taxon>
    </lineage>
</organism>
<dbReference type="AlphaFoldDB" id="A0A2P2E7J4"/>
<dbReference type="InterPro" id="IPR003594">
    <property type="entry name" value="HATPase_dom"/>
</dbReference>
<gene>
    <name evidence="11" type="primary">luxQ_4</name>
    <name evidence="11" type="ORF">PbB2_00689</name>
</gene>